<evidence type="ECO:0000313" key="5">
    <source>
        <dbReference type="EMBL" id="KZV17669.1"/>
    </source>
</evidence>
<proteinExistence type="inferred from homology"/>
<dbReference type="GO" id="GO:0022625">
    <property type="term" value="C:cytosolic large ribosomal subunit"/>
    <property type="evidence" value="ECO:0007669"/>
    <property type="project" value="TreeGrafter"/>
</dbReference>
<dbReference type="PANTHER" id="PTHR45699">
    <property type="entry name" value="60S ACIDIC RIBOSOMAL PROTEIN P0"/>
    <property type="match status" value="1"/>
</dbReference>
<organism evidence="5 6">
    <name type="scientific">Dorcoceras hygrometricum</name>
    <dbReference type="NCBI Taxonomy" id="472368"/>
    <lineage>
        <taxon>Eukaryota</taxon>
        <taxon>Viridiplantae</taxon>
        <taxon>Streptophyta</taxon>
        <taxon>Embryophyta</taxon>
        <taxon>Tracheophyta</taxon>
        <taxon>Spermatophyta</taxon>
        <taxon>Magnoliopsida</taxon>
        <taxon>eudicotyledons</taxon>
        <taxon>Gunneridae</taxon>
        <taxon>Pentapetalae</taxon>
        <taxon>asterids</taxon>
        <taxon>lamiids</taxon>
        <taxon>Lamiales</taxon>
        <taxon>Gesneriaceae</taxon>
        <taxon>Didymocarpoideae</taxon>
        <taxon>Trichosporeae</taxon>
        <taxon>Loxocarpinae</taxon>
        <taxon>Dorcoceras</taxon>
    </lineage>
</organism>
<feature type="region of interest" description="Disordered" evidence="4">
    <location>
        <begin position="200"/>
        <end position="235"/>
    </location>
</feature>
<dbReference type="GO" id="GO:0003735">
    <property type="term" value="F:structural constituent of ribosome"/>
    <property type="evidence" value="ECO:0007669"/>
    <property type="project" value="TreeGrafter"/>
</dbReference>
<accession>A0A2Z7AF21</accession>
<name>A0A2Z7AF21_9LAMI</name>
<protein>
    <recommendedName>
        <fullName evidence="7">60S acidic ribosomal protein P0</fullName>
    </recommendedName>
</protein>
<dbReference type="Proteomes" id="UP000250235">
    <property type="component" value="Unassembled WGS sequence"/>
</dbReference>
<dbReference type="AlphaFoldDB" id="A0A2Z7AF21"/>
<evidence type="ECO:0000256" key="3">
    <source>
        <dbReference type="ARBA" id="ARBA00023274"/>
    </source>
</evidence>
<gene>
    <name evidence="5" type="ORF">F511_24605</name>
</gene>
<evidence type="ECO:0000256" key="4">
    <source>
        <dbReference type="SAM" id="MobiDB-lite"/>
    </source>
</evidence>
<evidence type="ECO:0000313" key="6">
    <source>
        <dbReference type="Proteomes" id="UP000250235"/>
    </source>
</evidence>
<dbReference type="Pfam" id="PF00428">
    <property type="entry name" value="Ribosomal_60s"/>
    <property type="match status" value="1"/>
</dbReference>
<dbReference type="GO" id="GO:0070180">
    <property type="term" value="F:large ribosomal subunit rRNA binding"/>
    <property type="evidence" value="ECO:0007669"/>
    <property type="project" value="TreeGrafter"/>
</dbReference>
<comment type="similarity">
    <text evidence="1">Belongs to the universal ribosomal protein uL10 family.</text>
</comment>
<keyword evidence="3" id="KW-0687">Ribonucleoprotein</keyword>
<dbReference type="GO" id="GO:0000027">
    <property type="term" value="P:ribosomal large subunit assembly"/>
    <property type="evidence" value="ECO:0007669"/>
    <property type="project" value="TreeGrafter"/>
</dbReference>
<dbReference type="GO" id="GO:0002181">
    <property type="term" value="P:cytoplasmic translation"/>
    <property type="evidence" value="ECO:0007669"/>
    <property type="project" value="TreeGrafter"/>
</dbReference>
<dbReference type="OrthoDB" id="10259902at2759"/>
<sequence>MAPVGLSFETLCCWYCMWDDWVAPILSPAIGMPLELKPRIASLQRPEQHVLPLQLTPKKLRLWAQITHTPLSSQYSGQHVYPDQLGLRTRSCTKTAQGTRFSLEYADQHFRTRSCTKTAQCTRIDLDLWKIAYDLSNGSVFSPEVLDLTEDDLIKKFALGVSMNILDIAVETHYSFPQADEVWEYLADPIKFSIAAAPVASSDGGVAPAAATKEEETKEEPAEESDDDMGFSLFD</sequence>
<keyword evidence="6" id="KW-1185">Reference proteome</keyword>
<evidence type="ECO:0000256" key="1">
    <source>
        <dbReference type="ARBA" id="ARBA00008889"/>
    </source>
</evidence>
<dbReference type="EMBL" id="KV018105">
    <property type="protein sequence ID" value="KZV17669.1"/>
    <property type="molecule type" value="Genomic_DNA"/>
</dbReference>
<evidence type="ECO:0000256" key="2">
    <source>
        <dbReference type="ARBA" id="ARBA00022980"/>
    </source>
</evidence>
<dbReference type="InterPro" id="IPR050323">
    <property type="entry name" value="Ribosomal_protein_uL10"/>
</dbReference>
<keyword evidence="2" id="KW-0689">Ribosomal protein</keyword>
<evidence type="ECO:0008006" key="7">
    <source>
        <dbReference type="Google" id="ProtNLM"/>
    </source>
</evidence>
<reference evidence="5 6" key="1">
    <citation type="journal article" date="2015" name="Proc. Natl. Acad. Sci. U.S.A.">
        <title>The resurrection genome of Boea hygrometrica: A blueprint for survival of dehydration.</title>
        <authorList>
            <person name="Xiao L."/>
            <person name="Yang G."/>
            <person name="Zhang L."/>
            <person name="Yang X."/>
            <person name="Zhao S."/>
            <person name="Ji Z."/>
            <person name="Zhou Q."/>
            <person name="Hu M."/>
            <person name="Wang Y."/>
            <person name="Chen M."/>
            <person name="Xu Y."/>
            <person name="Jin H."/>
            <person name="Xiao X."/>
            <person name="Hu G."/>
            <person name="Bao F."/>
            <person name="Hu Y."/>
            <person name="Wan P."/>
            <person name="Li L."/>
            <person name="Deng X."/>
            <person name="Kuang T."/>
            <person name="Xiang C."/>
            <person name="Zhu J.K."/>
            <person name="Oliver M.J."/>
            <person name="He Y."/>
        </authorList>
    </citation>
    <scope>NUCLEOTIDE SEQUENCE [LARGE SCALE GENOMIC DNA]</scope>
    <source>
        <strain evidence="6">cv. XS01</strain>
    </source>
</reference>
<dbReference type="PANTHER" id="PTHR45699:SF3">
    <property type="entry name" value="LARGE RIBOSOMAL SUBUNIT PROTEIN UL10"/>
    <property type="match status" value="1"/>
</dbReference>